<evidence type="ECO:0000256" key="9">
    <source>
        <dbReference type="ARBA" id="ARBA00022840"/>
    </source>
</evidence>
<proteinExistence type="inferred from homology"/>
<feature type="compositionally biased region" description="Basic and acidic residues" evidence="13">
    <location>
        <begin position="63"/>
        <end position="73"/>
    </location>
</feature>
<dbReference type="FunFam" id="3.40.50.300:FF:002145">
    <property type="entry name" value="ABC transporter (MsbA subfamily)"/>
    <property type="match status" value="1"/>
</dbReference>
<dbReference type="Pfam" id="PF00664">
    <property type="entry name" value="ABC_membrane"/>
    <property type="match status" value="2"/>
</dbReference>
<dbReference type="InterPro" id="IPR003439">
    <property type="entry name" value="ABC_transporter-like_ATP-bd"/>
</dbReference>
<feature type="transmembrane region" description="Helical" evidence="14">
    <location>
        <begin position="318"/>
        <end position="339"/>
    </location>
</feature>
<dbReference type="PROSITE" id="PS50893">
    <property type="entry name" value="ABC_TRANSPORTER_2"/>
    <property type="match status" value="2"/>
</dbReference>
<feature type="compositionally biased region" description="Basic and acidic residues" evidence="13">
    <location>
        <begin position="37"/>
        <end position="48"/>
    </location>
</feature>
<accession>A0A6U6E205</accession>
<keyword evidence="12" id="KW-0325">Glycoprotein</keyword>
<dbReference type="InterPro" id="IPR017871">
    <property type="entry name" value="ABC_transporter-like_CS"/>
</dbReference>
<dbReference type="SUPFAM" id="SSF52540">
    <property type="entry name" value="P-loop containing nucleoside triphosphate hydrolases"/>
    <property type="match status" value="2"/>
</dbReference>
<dbReference type="FunFam" id="1.20.1560.10:FF:000013">
    <property type="entry name" value="ABC transporter C family member 2"/>
    <property type="match status" value="1"/>
</dbReference>
<dbReference type="GO" id="GO:0140359">
    <property type="term" value="F:ABC-type transporter activity"/>
    <property type="evidence" value="ECO:0007669"/>
    <property type="project" value="InterPro"/>
</dbReference>
<keyword evidence="8" id="KW-0547">Nucleotide-binding</keyword>
<feature type="region of interest" description="Disordered" evidence="13">
    <location>
        <begin position="1283"/>
        <end position="1317"/>
    </location>
</feature>
<dbReference type="InterPro" id="IPR011527">
    <property type="entry name" value="ABC1_TM_dom"/>
</dbReference>
<keyword evidence="10 14" id="KW-1133">Transmembrane helix</keyword>
<reference evidence="18" key="1">
    <citation type="submission" date="2021-01" db="EMBL/GenBank/DDBJ databases">
        <authorList>
            <person name="Corre E."/>
            <person name="Pelletier E."/>
            <person name="Niang G."/>
            <person name="Scheremetjew M."/>
            <person name="Finn R."/>
            <person name="Kale V."/>
            <person name="Holt S."/>
            <person name="Cochrane G."/>
            <person name="Meng A."/>
            <person name="Brown T."/>
            <person name="Cohen L."/>
        </authorList>
    </citation>
    <scope>NUCLEOTIDE SEQUENCE</scope>
    <source>
        <strain evidence="18">CCMP 2712</strain>
    </source>
</reference>
<dbReference type="PANTHER" id="PTHR24223">
    <property type="entry name" value="ATP-BINDING CASSETTE SUB-FAMILY C"/>
    <property type="match status" value="1"/>
</dbReference>
<keyword evidence="11 14" id="KW-0472">Membrane</keyword>
<keyword evidence="9" id="KW-0067">ATP-binding</keyword>
<dbReference type="CDD" id="cd18580">
    <property type="entry name" value="ABC_6TM_ABCC_D2"/>
    <property type="match status" value="1"/>
</dbReference>
<dbReference type="GO" id="GO:0016887">
    <property type="term" value="F:ATP hydrolysis activity"/>
    <property type="evidence" value="ECO:0007669"/>
    <property type="project" value="InterPro"/>
</dbReference>
<feature type="transmembrane region" description="Helical" evidence="14">
    <location>
        <begin position="961"/>
        <end position="984"/>
    </location>
</feature>
<name>A0A6U6E205_GUITH</name>
<evidence type="ECO:0000256" key="6">
    <source>
        <dbReference type="ARBA" id="ARBA00022692"/>
    </source>
</evidence>
<evidence type="ECO:0000256" key="8">
    <source>
        <dbReference type="ARBA" id="ARBA00022741"/>
    </source>
</evidence>
<protein>
    <recommendedName>
        <fullName evidence="19">ABC transporter</fullName>
    </recommendedName>
</protein>
<evidence type="ECO:0000256" key="13">
    <source>
        <dbReference type="SAM" id="MobiDB-lite"/>
    </source>
</evidence>
<dbReference type="GO" id="GO:0009507">
    <property type="term" value="C:chloroplast"/>
    <property type="evidence" value="ECO:0007669"/>
    <property type="project" value="UniProtKB-SubCell"/>
</dbReference>
<feature type="transmembrane region" description="Helical" evidence="14">
    <location>
        <begin position="1109"/>
        <end position="1135"/>
    </location>
</feature>
<evidence type="ECO:0000256" key="4">
    <source>
        <dbReference type="ARBA" id="ARBA00022448"/>
    </source>
</evidence>
<dbReference type="InterPro" id="IPR003593">
    <property type="entry name" value="AAA+_ATPase"/>
</dbReference>
<evidence type="ECO:0000313" key="17">
    <source>
        <dbReference type="EMBL" id="CAE2341911.1"/>
    </source>
</evidence>
<keyword evidence="5" id="KW-1003">Cell membrane</keyword>
<keyword evidence="7" id="KW-0677">Repeat</keyword>
<dbReference type="SMART" id="SM00382">
    <property type="entry name" value="AAA"/>
    <property type="match status" value="2"/>
</dbReference>
<evidence type="ECO:0000313" key="18">
    <source>
        <dbReference type="EMBL" id="CAE2341912.1"/>
    </source>
</evidence>
<dbReference type="EMBL" id="HBKN01051177">
    <property type="protein sequence ID" value="CAE2341911.1"/>
    <property type="molecule type" value="Transcribed_RNA"/>
</dbReference>
<evidence type="ECO:0000256" key="14">
    <source>
        <dbReference type="SAM" id="Phobius"/>
    </source>
</evidence>
<feature type="region of interest" description="Disordered" evidence="13">
    <location>
        <begin position="837"/>
        <end position="856"/>
    </location>
</feature>
<evidence type="ECO:0000256" key="12">
    <source>
        <dbReference type="ARBA" id="ARBA00023180"/>
    </source>
</evidence>
<evidence type="ECO:0000256" key="2">
    <source>
        <dbReference type="ARBA" id="ARBA00004651"/>
    </source>
</evidence>
<dbReference type="SUPFAM" id="SSF90123">
    <property type="entry name" value="ABC transporter transmembrane region"/>
    <property type="match status" value="2"/>
</dbReference>
<feature type="transmembrane region" description="Helical" evidence="14">
    <location>
        <begin position="276"/>
        <end position="298"/>
    </location>
</feature>
<evidence type="ECO:0000256" key="7">
    <source>
        <dbReference type="ARBA" id="ARBA00022737"/>
    </source>
</evidence>
<feature type="transmembrane region" description="Helical" evidence="14">
    <location>
        <begin position="116"/>
        <end position="138"/>
    </location>
</feature>
<feature type="domain" description="ABC transporter" evidence="15">
    <location>
        <begin position="1322"/>
        <end position="1563"/>
    </location>
</feature>
<sequence length="1583" mass="176096">MRAIKEANLPASRDDMRERLLLDEDKFVDLPGVGGEGRGEQVEIEKSEGMPSQGHVVSNGSARKNEAASDGRGGRTSSEEDPPGAEKQHDEEEGTSDSCQEHDLNRRRRKRVRYRFASLSFILLTLVVLVSFFALGFWRGWDNWIQLSAVTSISDLLDEEFWKKNVTPCCLVFLFLLFSSLAICLSPAEDAELKRSSPFDHASAASVATFWWVFPTLMTARRNRRLTAADLPPLSFHDLPCNLRKSFTDIVDRRPHVLSSPWSLWWTVTFSAQKSVFLHSFFSGWAFLGAMFMDPILLKLLLSSASEQGQEEQDVARALQFRLLVVALLFLSMLLRVTCMEQCYFNSLRVANNARSILIMSVFRSALKSHRSTAEAGRLTNLLATDVDKVGKCEAVVWSLACCTWALLSLPGVIFMTFRLVGRAAFVGIATLVLCNQIASALSKRTQPVVRRLQELRDVRGSLLLGLLRSMRLVKLEGCEASWQERVEAARGEEMKYLAQMRYISASNVLAGSLFSLAVPVSIFSFYSLVQGRLLEATTAFTALAWISQMQWTINTLPGIYNMLATLKPSFQRISDFLSSCQHLDSSPLTLGRSRERPADLLARVKLRNVFHHSQPPAGDDEVVPHEEEAAGSPQTCQLFDIQVRAGEVLLLLGEIGSGKSTLLSLMSGAKPARSMEVEVTRRRAYVSQIPFVLNDTIRANVLFGLDLDEQRYRDAMARSQMAKDIAGMVDGDATLVGRSGVQLSGGQKSRLALARALYADAKIVFLDDVFSAVDAQTGNAIWEEAIEWLVARGVGVVLVTHQLQLLLRPQVSHVAFLSQGLVTSYHAVSELDRSLAGDGNQRKRQEAEDVEGEDRTGMRRIEDLISRYQLKDANQRLRADRQQVDEPDRQVREEGVCVQTCARVITNHLKKLRGKRIDDRVIETLRAVMLDGLKEVEAKRDGLISWEDFTIYLRVFGSCWSLSFLLLSVLLCSLLSVGSNVYLSSWVDSNQRCNQTAAAGESDGADACSRRSQQESLIVYSAFGGCSSLFVTVQSVLLTLCALKASRALHATMLDNVLKAPMKLFDETPVGMIFNRFVQDLANIDNFVPDAVLDLASKTLSVLTQLSLVIIFAPWTLLSLPLILPLYLFIFSAVRIAARDSRRLESIAHSPVYTQFNDALEGLTTISAFGAQARFLRRNEELIQQMSVAKVGNEAVCKWAQALTTQTGSVLYLACGLASIYLHHVRQMSAAEMGLVLLYANTLQRAFMDYMMTFTRLETQFISVERVAEFCRLEEEEEVTSCSHGKRSGRRAGEEIVEPPRPPASHPHGEQGGGARRRGEIVFDNVSLRYEFDKPRVLRGLNLRVRAGTKVALCGRTGCGKSSLFAALCRLYPISSGTISIDGADIATWPLKKLRSSMKVVAQDALLLEGSLLDNLTSFTGSDSPDLRRDIWRVLEHVGLKEKIDRLPGGLDANIRQDDFSEGERQLLSLSRALISTKSNSTETPLILLCDEPTSNVDYANDERVHRVILELPCTVIMICHRLQYIASFDQVVVLEDGSVLEQGSPSELLAEQGSGRLRQLCLHAGLDPDEMRWKGQEDDQR</sequence>
<dbReference type="InterPro" id="IPR027417">
    <property type="entry name" value="P-loop_NTPase"/>
</dbReference>
<feature type="domain" description="ABC transmembrane type-1" evidence="16">
    <location>
        <begin position="280"/>
        <end position="566"/>
    </location>
</feature>
<keyword evidence="6 14" id="KW-0812">Transmembrane</keyword>
<comment type="subcellular location">
    <subcellularLocation>
        <location evidence="2">Cell membrane</location>
        <topology evidence="2">Multi-pass membrane protein</topology>
    </subcellularLocation>
    <subcellularLocation>
        <location evidence="1">Plastid</location>
        <location evidence="1">Chloroplast</location>
    </subcellularLocation>
</comment>
<feature type="transmembrane region" description="Helical" evidence="14">
    <location>
        <begin position="395"/>
        <end position="418"/>
    </location>
</feature>
<dbReference type="EMBL" id="HBKN01051178">
    <property type="protein sequence ID" value="CAE2341912.1"/>
    <property type="molecule type" value="Transcribed_RNA"/>
</dbReference>
<gene>
    <name evidence="17" type="ORF">GTHE00462_LOCUS39907</name>
    <name evidence="18" type="ORF">GTHE00462_LOCUS39908</name>
</gene>
<feature type="domain" description="ABC transmembrane type-1" evidence="16">
    <location>
        <begin position="965"/>
        <end position="1260"/>
    </location>
</feature>
<dbReference type="PROSITE" id="PS00211">
    <property type="entry name" value="ABC_TRANSPORTER_1"/>
    <property type="match status" value="1"/>
</dbReference>
<dbReference type="Pfam" id="PF00005">
    <property type="entry name" value="ABC_tran"/>
    <property type="match status" value="2"/>
</dbReference>
<feature type="transmembrane region" description="Helical" evidence="14">
    <location>
        <begin position="165"/>
        <end position="185"/>
    </location>
</feature>
<keyword evidence="4" id="KW-0813">Transport</keyword>
<evidence type="ECO:0000256" key="5">
    <source>
        <dbReference type="ARBA" id="ARBA00022475"/>
    </source>
</evidence>
<dbReference type="InterPro" id="IPR036640">
    <property type="entry name" value="ABC1_TM_sf"/>
</dbReference>
<feature type="domain" description="ABC transporter" evidence="15">
    <location>
        <begin position="605"/>
        <end position="845"/>
    </location>
</feature>
<dbReference type="GO" id="GO:0005886">
    <property type="term" value="C:plasma membrane"/>
    <property type="evidence" value="ECO:0007669"/>
    <property type="project" value="UniProtKB-SubCell"/>
</dbReference>
<evidence type="ECO:0000256" key="3">
    <source>
        <dbReference type="ARBA" id="ARBA00009726"/>
    </source>
</evidence>
<dbReference type="PANTHER" id="PTHR24223:SF456">
    <property type="entry name" value="MULTIDRUG RESISTANCE-ASSOCIATED PROTEIN LETHAL(2)03659"/>
    <property type="match status" value="1"/>
</dbReference>
<feature type="transmembrane region" description="Helical" evidence="14">
    <location>
        <begin position="424"/>
        <end position="442"/>
    </location>
</feature>
<dbReference type="InterPro" id="IPR044726">
    <property type="entry name" value="ABCC_6TM_D2"/>
</dbReference>
<feature type="transmembrane region" description="Helical" evidence="14">
    <location>
        <begin position="1018"/>
        <end position="1046"/>
    </location>
</feature>
<dbReference type="PROSITE" id="PS50929">
    <property type="entry name" value="ABC_TM1F"/>
    <property type="match status" value="2"/>
</dbReference>
<dbReference type="Gene3D" id="1.20.1560.10">
    <property type="entry name" value="ABC transporter type 1, transmembrane domain"/>
    <property type="match status" value="2"/>
</dbReference>
<feature type="transmembrane region" description="Helical" evidence="14">
    <location>
        <begin position="509"/>
        <end position="530"/>
    </location>
</feature>
<evidence type="ECO:0000256" key="11">
    <source>
        <dbReference type="ARBA" id="ARBA00023136"/>
    </source>
</evidence>
<dbReference type="InterPro" id="IPR050173">
    <property type="entry name" value="ABC_transporter_C-like"/>
</dbReference>
<dbReference type="GO" id="GO:0005524">
    <property type="term" value="F:ATP binding"/>
    <property type="evidence" value="ECO:0007669"/>
    <property type="project" value="UniProtKB-KW"/>
</dbReference>
<evidence type="ECO:0000259" key="16">
    <source>
        <dbReference type="PROSITE" id="PS50929"/>
    </source>
</evidence>
<evidence type="ECO:0000256" key="10">
    <source>
        <dbReference type="ARBA" id="ARBA00022989"/>
    </source>
</evidence>
<dbReference type="Gene3D" id="3.40.50.300">
    <property type="entry name" value="P-loop containing nucleotide triphosphate hydrolases"/>
    <property type="match status" value="2"/>
</dbReference>
<organism evidence="18">
    <name type="scientific">Guillardia theta</name>
    <name type="common">Cryptophyte</name>
    <name type="synonym">Cryptomonas phi</name>
    <dbReference type="NCBI Taxonomy" id="55529"/>
    <lineage>
        <taxon>Eukaryota</taxon>
        <taxon>Cryptophyceae</taxon>
        <taxon>Pyrenomonadales</taxon>
        <taxon>Geminigeraceae</taxon>
        <taxon>Guillardia</taxon>
    </lineage>
</organism>
<evidence type="ECO:0000256" key="1">
    <source>
        <dbReference type="ARBA" id="ARBA00004229"/>
    </source>
</evidence>
<evidence type="ECO:0000259" key="15">
    <source>
        <dbReference type="PROSITE" id="PS50893"/>
    </source>
</evidence>
<evidence type="ECO:0008006" key="19">
    <source>
        <dbReference type="Google" id="ProtNLM"/>
    </source>
</evidence>
<comment type="similarity">
    <text evidence="3">Belongs to the ABC transporter superfamily. ABCC family. Conjugate transporter (TC 3.A.1.208) subfamily.</text>
</comment>
<feature type="region of interest" description="Disordered" evidence="13">
    <location>
        <begin position="23"/>
        <end position="103"/>
    </location>
</feature>